<dbReference type="Pfam" id="PF00561">
    <property type="entry name" value="Abhydrolase_1"/>
    <property type="match status" value="1"/>
</dbReference>
<evidence type="ECO:0000313" key="3">
    <source>
        <dbReference type="EMBL" id="SLN64613.1"/>
    </source>
</evidence>
<organism evidence="3 4">
    <name type="scientific">Roseovarius litorisediminis</name>
    <dbReference type="NCBI Taxonomy" id="1312363"/>
    <lineage>
        <taxon>Bacteria</taxon>
        <taxon>Pseudomonadati</taxon>
        <taxon>Pseudomonadota</taxon>
        <taxon>Alphaproteobacteria</taxon>
        <taxon>Rhodobacterales</taxon>
        <taxon>Roseobacteraceae</taxon>
        <taxon>Roseovarius</taxon>
    </lineage>
</organism>
<dbReference type="EMBL" id="FWFL01000011">
    <property type="protein sequence ID" value="SLN64613.1"/>
    <property type="molecule type" value="Genomic_DNA"/>
</dbReference>
<dbReference type="GO" id="GO:0016787">
    <property type="term" value="F:hydrolase activity"/>
    <property type="evidence" value="ECO:0007669"/>
    <property type="project" value="UniProtKB-KW"/>
</dbReference>
<reference evidence="3 4" key="1">
    <citation type="submission" date="2017-03" db="EMBL/GenBank/DDBJ databases">
        <authorList>
            <person name="Afonso C.L."/>
            <person name="Miller P.J."/>
            <person name="Scott M.A."/>
            <person name="Spackman E."/>
            <person name="Goraichik I."/>
            <person name="Dimitrov K.M."/>
            <person name="Suarez D.L."/>
            <person name="Swayne D.E."/>
        </authorList>
    </citation>
    <scope>NUCLEOTIDE SEQUENCE [LARGE SCALE GENOMIC DNA]</scope>
    <source>
        <strain evidence="3 4">CECT 8287</strain>
    </source>
</reference>
<sequence length="269" mass="29228">MLRLSLLLAILTGGLFANLNRIEVQAVYPFDKKRQSPSSAGAPALHERIVKTNGQSLILWTAAPKPGQPTILYFHGNAGNLANRAGRFQRFQARGYGVIAPAYRGSSGSSGKPSEPALSRDAQHIYRHLDRLIPGLTPSQTVIYGESLGTGVALKLLAKPGTAQPAAVVLEAPYTSLPDVVRHTYPQLEPLIPRMKNIWNSLDHARALSVPLLVLHGTDDALIPINQGRQVFTAAPSQAKRFLAVKGAGHTDIWRSDVLPALWHFIDQH</sequence>
<dbReference type="InterPro" id="IPR022742">
    <property type="entry name" value="Hydrolase_4"/>
</dbReference>
<dbReference type="SUPFAM" id="SSF53474">
    <property type="entry name" value="alpha/beta-Hydrolases"/>
    <property type="match status" value="1"/>
</dbReference>
<accession>A0A1Y5TI43</accession>
<feature type="domain" description="Serine aminopeptidase S33" evidence="2">
    <location>
        <begin position="202"/>
        <end position="250"/>
    </location>
</feature>
<dbReference type="RefSeq" id="WP_176228689.1">
    <property type="nucleotide sequence ID" value="NZ_FWFL01000011.1"/>
</dbReference>
<dbReference type="PANTHER" id="PTHR12277">
    <property type="entry name" value="ALPHA/BETA HYDROLASE DOMAIN-CONTAINING PROTEIN"/>
    <property type="match status" value="1"/>
</dbReference>
<dbReference type="PANTHER" id="PTHR12277:SF81">
    <property type="entry name" value="PROTEIN ABHD13"/>
    <property type="match status" value="1"/>
</dbReference>
<dbReference type="Pfam" id="PF12146">
    <property type="entry name" value="Hydrolase_4"/>
    <property type="match status" value="1"/>
</dbReference>
<proteinExistence type="predicted"/>
<dbReference type="InterPro" id="IPR000073">
    <property type="entry name" value="AB_hydrolase_1"/>
</dbReference>
<keyword evidence="3" id="KW-0378">Hydrolase</keyword>
<name>A0A1Y5TI43_9RHOB</name>
<evidence type="ECO:0000259" key="1">
    <source>
        <dbReference type="Pfam" id="PF00561"/>
    </source>
</evidence>
<dbReference type="InterPro" id="IPR029058">
    <property type="entry name" value="AB_hydrolase_fold"/>
</dbReference>
<keyword evidence="4" id="KW-1185">Reference proteome</keyword>
<gene>
    <name evidence="3" type="ORF">PEL8287_03567</name>
</gene>
<dbReference type="Gene3D" id="3.40.50.1820">
    <property type="entry name" value="alpha/beta hydrolase"/>
    <property type="match status" value="1"/>
</dbReference>
<feature type="domain" description="AB hydrolase-1" evidence="1">
    <location>
        <begin position="69"/>
        <end position="189"/>
    </location>
</feature>
<dbReference type="AlphaFoldDB" id="A0A1Y5TI43"/>
<dbReference type="Proteomes" id="UP000193827">
    <property type="component" value="Unassembled WGS sequence"/>
</dbReference>
<evidence type="ECO:0000313" key="4">
    <source>
        <dbReference type="Proteomes" id="UP000193827"/>
    </source>
</evidence>
<protein>
    <submittedName>
        <fullName evidence="3">Alpha/beta hydrolase family protein</fullName>
    </submittedName>
</protein>
<evidence type="ECO:0000259" key="2">
    <source>
        <dbReference type="Pfam" id="PF12146"/>
    </source>
</evidence>